<protein>
    <submittedName>
        <fullName evidence="7">MliC family protein</fullName>
    </submittedName>
</protein>
<organism evidence="7 8">
    <name type="scientific">Roseovarius aquimarinus</name>
    <dbReference type="NCBI Taxonomy" id="1229156"/>
    <lineage>
        <taxon>Bacteria</taxon>
        <taxon>Pseudomonadati</taxon>
        <taxon>Pseudomonadota</taxon>
        <taxon>Alphaproteobacteria</taxon>
        <taxon>Rhodobacterales</taxon>
        <taxon>Roseobacteraceae</taxon>
        <taxon>Roseovarius</taxon>
    </lineage>
</organism>
<keyword evidence="4" id="KW-0449">Lipoprotein</keyword>
<feature type="domain" description="C-type lysozyme inhibitor" evidence="6">
    <location>
        <begin position="55"/>
        <end position="120"/>
    </location>
</feature>
<dbReference type="InterPro" id="IPR036328">
    <property type="entry name" value="MliC_sf"/>
</dbReference>
<comment type="caution">
    <text evidence="7">The sequence shown here is derived from an EMBL/GenBank/DDBJ whole genome shotgun (WGS) entry which is preliminary data.</text>
</comment>
<keyword evidence="8" id="KW-1185">Reference proteome</keyword>
<evidence type="ECO:0000256" key="2">
    <source>
        <dbReference type="ARBA" id="ARBA00023136"/>
    </source>
</evidence>
<dbReference type="RefSeq" id="WP_377167589.1">
    <property type="nucleotide sequence ID" value="NZ_JBHTJC010000001.1"/>
</dbReference>
<feature type="signal peptide" evidence="5">
    <location>
        <begin position="1"/>
        <end position="34"/>
    </location>
</feature>
<sequence length="131" mass="13338">MTTFKQPAARIARHIAPRIALGAALTFAGAAASAQTGLMLPLELGPDGEVNSVAYTCDDGTKLKVQYVNAGRNALALIPLKGETVVFAGVVSGSGARYVSGANVWWSKGDGAELTDETGDAQPVSCTSGAE</sequence>
<evidence type="ECO:0000313" key="8">
    <source>
        <dbReference type="Proteomes" id="UP001607157"/>
    </source>
</evidence>
<gene>
    <name evidence="7" type="ORF">ACGRVM_06010</name>
</gene>
<evidence type="ECO:0000256" key="5">
    <source>
        <dbReference type="SAM" id="SignalP"/>
    </source>
</evidence>
<evidence type="ECO:0000256" key="1">
    <source>
        <dbReference type="ARBA" id="ARBA00022729"/>
    </source>
</evidence>
<accession>A0ABW7I5J9</accession>
<keyword evidence="3" id="KW-0564">Palmitate</keyword>
<evidence type="ECO:0000313" key="7">
    <source>
        <dbReference type="EMBL" id="MFH0253436.1"/>
    </source>
</evidence>
<evidence type="ECO:0000259" key="6">
    <source>
        <dbReference type="Pfam" id="PF09864"/>
    </source>
</evidence>
<dbReference type="EMBL" id="JBIHMM010000001">
    <property type="protein sequence ID" value="MFH0253436.1"/>
    <property type="molecule type" value="Genomic_DNA"/>
</dbReference>
<evidence type="ECO:0000256" key="4">
    <source>
        <dbReference type="ARBA" id="ARBA00023288"/>
    </source>
</evidence>
<keyword evidence="1 5" id="KW-0732">Signal</keyword>
<keyword evidence="2" id="KW-0472">Membrane</keyword>
<proteinExistence type="predicted"/>
<dbReference type="Pfam" id="PF09864">
    <property type="entry name" value="MliC"/>
    <property type="match status" value="1"/>
</dbReference>
<dbReference type="InterPro" id="IPR018660">
    <property type="entry name" value="MliC"/>
</dbReference>
<feature type="chain" id="PRO_5046952888" evidence="5">
    <location>
        <begin position="35"/>
        <end position="131"/>
    </location>
</feature>
<name>A0ABW7I5J9_9RHOB</name>
<dbReference type="SUPFAM" id="SSF141488">
    <property type="entry name" value="YdhA-like"/>
    <property type="match status" value="1"/>
</dbReference>
<reference evidence="7 8" key="1">
    <citation type="submission" date="2024-10" db="EMBL/GenBank/DDBJ databases">
        <authorList>
            <person name="Yang X.-N."/>
        </authorList>
    </citation>
    <scope>NUCLEOTIDE SEQUENCE [LARGE SCALE GENOMIC DNA]</scope>
    <source>
        <strain evidence="7 8">CAU 1059</strain>
    </source>
</reference>
<evidence type="ECO:0000256" key="3">
    <source>
        <dbReference type="ARBA" id="ARBA00023139"/>
    </source>
</evidence>
<dbReference type="Gene3D" id="2.40.128.200">
    <property type="match status" value="1"/>
</dbReference>
<dbReference type="Proteomes" id="UP001607157">
    <property type="component" value="Unassembled WGS sequence"/>
</dbReference>